<dbReference type="PANTHER" id="PTHR33361:SF2">
    <property type="entry name" value="DUF885 DOMAIN-CONTAINING PROTEIN"/>
    <property type="match status" value="1"/>
</dbReference>
<protein>
    <submittedName>
        <fullName evidence="2">DUF885 family protein</fullName>
    </submittedName>
</protein>
<proteinExistence type="predicted"/>
<evidence type="ECO:0000256" key="1">
    <source>
        <dbReference type="SAM" id="SignalP"/>
    </source>
</evidence>
<dbReference type="RefSeq" id="WP_369059823.1">
    <property type="nucleotide sequence ID" value="NZ_CP158375.1"/>
</dbReference>
<dbReference type="InterPro" id="IPR010281">
    <property type="entry name" value="DUF885"/>
</dbReference>
<dbReference type="EMBL" id="CP158375">
    <property type="protein sequence ID" value="XDO96929.1"/>
    <property type="molecule type" value="Genomic_DNA"/>
</dbReference>
<reference evidence="2" key="1">
    <citation type="submission" date="2024-06" db="EMBL/GenBank/DDBJ databases">
        <title>Caulobacter inopinatus, sp. nov.</title>
        <authorList>
            <person name="Donachie S.P."/>
        </authorList>
    </citation>
    <scope>NUCLEOTIDE SEQUENCE</scope>
    <source>
        <strain evidence="2">73W</strain>
    </source>
</reference>
<gene>
    <name evidence="2" type="ORF">ABOZ73_00415</name>
</gene>
<evidence type="ECO:0000313" key="2">
    <source>
        <dbReference type="EMBL" id="XDO96929.1"/>
    </source>
</evidence>
<accession>A0AB39KT79</accession>
<name>A0AB39KT79_9CAUL</name>
<dbReference type="PROSITE" id="PS51318">
    <property type="entry name" value="TAT"/>
    <property type="match status" value="1"/>
</dbReference>
<organism evidence="2">
    <name type="scientific">Caulobacter sp. 73W</name>
    <dbReference type="NCBI Taxonomy" id="3161137"/>
    <lineage>
        <taxon>Bacteria</taxon>
        <taxon>Pseudomonadati</taxon>
        <taxon>Pseudomonadota</taxon>
        <taxon>Alphaproteobacteria</taxon>
        <taxon>Caulobacterales</taxon>
        <taxon>Caulobacteraceae</taxon>
        <taxon>Caulobacter</taxon>
    </lineage>
</organism>
<dbReference type="PANTHER" id="PTHR33361">
    <property type="entry name" value="GLR0591 PROTEIN"/>
    <property type="match status" value="1"/>
</dbReference>
<dbReference type="AlphaFoldDB" id="A0AB39KT79"/>
<dbReference type="Pfam" id="PF05960">
    <property type="entry name" value="DUF885"/>
    <property type="match status" value="1"/>
</dbReference>
<feature type="signal peptide" evidence="1">
    <location>
        <begin position="1"/>
        <end position="28"/>
    </location>
</feature>
<feature type="chain" id="PRO_5044192604" evidence="1">
    <location>
        <begin position="29"/>
        <end position="602"/>
    </location>
</feature>
<keyword evidence="1" id="KW-0732">Signal</keyword>
<dbReference type="InterPro" id="IPR006311">
    <property type="entry name" value="TAT_signal"/>
</dbReference>
<sequence length="602" mass="66720">MIDRRQLLGATAGLAALPSLGLSTSAQARQADESARLDALLTRQLEDNLDRSHEGVTSLGLDVGKRAGQRSKLDDRSSAGFAADRDRAAKRLAELKTINPDKLNAEARLSYDIALFQRTISDGYRKFAWHTPDGWRQTPYGVSQLGGAYAIVPDFLDSRHPINDAADVEAFIARTQAFVTALDQDTERTRANAAMGVIAPDFILDQTIGQLTALRDRPGAEQPMIKSLQRRSAEKGLKDESAKAAAIFDGPVREALDRQIAEIKRLRAKTTHQAGVHRLPDGQAYYAWNLKNFTTTEYSPAEIHQIGLDQVADLSSKIDVLLRKEGYTKGTVAERLAGLREELRFRFSNDDKGREELLAYVNAEMAAIRARMPEVFPRIPKTDFVVRRVPVSIQAGAPGGYAQGGSLDGTRPGTYYINLRDTAEWPRWTLKTLTYHEAAPGHLFQGALNQEQGALPLYRRIGGGFSAYGEGWGLYSERIGDELGVYENDPFGRIGYLESFLFRACRLVVDTGLHHKDWSREQAIAYFRNNLGDGNEAEVERYCVAPGQACSYKIGETFMSRLRDELQAKPGFDLKKFHAAMIDGGNIPLTVLDRRVRAAMAV</sequence>